<dbReference type="AlphaFoldDB" id="U2YKF3"/>
<feature type="domain" description="PilZ" evidence="1">
    <location>
        <begin position="73"/>
        <end position="147"/>
    </location>
</feature>
<protein>
    <recommendedName>
        <fullName evidence="1">PilZ domain-containing protein</fullName>
    </recommendedName>
</protein>
<proteinExistence type="predicted"/>
<name>U2YKF3_9SPHN</name>
<dbReference type="GO" id="GO:0035438">
    <property type="term" value="F:cyclic-di-GMP binding"/>
    <property type="evidence" value="ECO:0007669"/>
    <property type="project" value="InterPro"/>
</dbReference>
<dbReference type="InterPro" id="IPR009875">
    <property type="entry name" value="PilZ_domain"/>
</dbReference>
<gene>
    <name evidence="2" type="ORF">NT2_04_01790</name>
</gene>
<dbReference type="SUPFAM" id="SSF141371">
    <property type="entry name" value="PilZ domain-like"/>
    <property type="match status" value="1"/>
</dbReference>
<evidence type="ECO:0000313" key="3">
    <source>
        <dbReference type="Proteomes" id="UP000016568"/>
    </source>
</evidence>
<comment type="caution">
    <text evidence="2">The sequence shown here is derived from an EMBL/GenBank/DDBJ whole genome shotgun (WGS) entry which is preliminary data.</text>
</comment>
<keyword evidence="3" id="KW-1185">Reference proteome</keyword>
<organism evidence="2 3">
    <name type="scientific">Caenibius tardaugens NBRC 16725</name>
    <dbReference type="NCBI Taxonomy" id="1219035"/>
    <lineage>
        <taxon>Bacteria</taxon>
        <taxon>Pseudomonadati</taxon>
        <taxon>Pseudomonadota</taxon>
        <taxon>Alphaproteobacteria</taxon>
        <taxon>Sphingomonadales</taxon>
        <taxon>Erythrobacteraceae</taxon>
        <taxon>Caenibius</taxon>
    </lineage>
</organism>
<sequence>MCILRDASVGGVRAQIFHALPPGKDFTLELPNGDCHAMEVVWERDGHAGFRFRNPVELPELIGGASAYPKRPVRLEIQLPAELSTLDGRIADVTIRNLSQYGMRIDCTARLAIDQVVRINAEQLPSLTGRIRWRGRNAYGLVLDHTFRFEELARLVGVLQQGNAVRAHNSSQFNGLTFDA</sequence>
<reference evidence="2 3" key="1">
    <citation type="submission" date="2013-09" db="EMBL/GenBank/DDBJ databases">
        <title>Whole genome shotgun sequence of Novosphingobium tardaugens NBRC 16725.</title>
        <authorList>
            <person name="Isaki S."/>
            <person name="Hosoyama A."/>
            <person name="Tsuchikane K."/>
            <person name="Katsumata H."/>
            <person name="Ando Y."/>
            <person name="Yamazaki S."/>
            <person name="Fujita N."/>
        </authorList>
    </citation>
    <scope>NUCLEOTIDE SEQUENCE [LARGE SCALE GENOMIC DNA]</scope>
    <source>
        <strain evidence="2 3">NBRC 16725</strain>
    </source>
</reference>
<evidence type="ECO:0000313" key="2">
    <source>
        <dbReference type="EMBL" id="GAD48767.1"/>
    </source>
</evidence>
<dbReference type="Proteomes" id="UP000016568">
    <property type="component" value="Unassembled WGS sequence"/>
</dbReference>
<dbReference type="Pfam" id="PF07238">
    <property type="entry name" value="PilZ"/>
    <property type="match status" value="1"/>
</dbReference>
<accession>U2YKF3</accession>
<dbReference type="EMBL" id="BASZ01000004">
    <property type="protein sequence ID" value="GAD48767.1"/>
    <property type="molecule type" value="Genomic_DNA"/>
</dbReference>
<evidence type="ECO:0000259" key="1">
    <source>
        <dbReference type="Pfam" id="PF07238"/>
    </source>
</evidence>